<comment type="caution">
    <text evidence="8">The sequence shown here is derived from an EMBL/GenBank/DDBJ whole genome shotgun (WGS) entry which is preliminary data.</text>
</comment>
<gene>
    <name evidence="8" type="ORF">A4X13_0g4975</name>
</gene>
<evidence type="ECO:0000256" key="3">
    <source>
        <dbReference type="ARBA" id="ARBA00022490"/>
    </source>
</evidence>
<dbReference type="EMBL" id="LWDF02000354">
    <property type="protein sequence ID" value="KAE8250039.1"/>
    <property type="molecule type" value="Genomic_DNA"/>
</dbReference>
<evidence type="ECO:0000256" key="4">
    <source>
        <dbReference type="ARBA" id="ARBA00044144"/>
    </source>
</evidence>
<dbReference type="Pfam" id="PF00483">
    <property type="entry name" value="NTP_transferase"/>
    <property type="match status" value="1"/>
</dbReference>
<dbReference type="PANTHER" id="PTHR45887">
    <property type="entry name" value="TRANSLATION INITIATION FACTOR EIF-2B SUBUNIT EPSILON"/>
    <property type="match status" value="1"/>
</dbReference>
<dbReference type="PROSITE" id="PS51363">
    <property type="entry name" value="W2"/>
    <property type="match status" value="1"/>
</dbReference>
<dbReference type="InterPro" id="IPR005835">
    <property type="entry name" value="NTP_transferase_dom"/>
</dbReference>
<evidence type="ECO:0000256" key="7">
    <source>
        <dbReference type="SAM" id="MobiDB-lite"/>
    </source>
</evidence>
<organism evidence="8 9">
    <name type="scientific">Tilletia indica</name>
    <dbReference type="NCBI Taxonomy" id="43049"/>
    <lineage>
        <taxon>Eukaryota</taxon>
        <taxon>Fungi</taxon>
        <taxon>Dikarya</taxon>
        <taxon>Basidiomycota</taxon>
        <taxon>Ustilaginomycotina</taxon>
        <taxon>Exobasidiomycetes</taxon>
        <taxon>Tilletiales</taxon>
        <taxon>Tilletiaceae</taxon>
        <taxon>Tilletia</taxon>
    </lineage>
</organism>
<dbReference type="GO" id="GO:0005085">
    <property type="term" value="F:guanyl-nucleotide exchange factor activity"/>
    <property type="evidence" value="ECO:0007669"/>
    <property type="project" value="InterPro"/>
</dbReference>
<keyword evidence="3" id="KW-0963">Cytoplasm</keyword>
<evidence type="ECO:0000256" key="6">
    <source>
        <dbReference type="ARBA" id="ARBA00046432"/>
    </source>
</evidence>
<dbReference type="SMART" id="SM00515">
    <property type="entry name" value="eIF5C"/>
    <property type="match status" value="1"/>
</dbReference>
<dbReference type="InterPro" id="IPR016024">
    <property type="entry name" value="ARM-type_fold"/>
</dbReference>
<protein>
    <recommendedName>
        <fullName evidence="4">Translation initiation factor eIF2B subunit epsilon</fullName>
    </recommendedName>
    <alternativeName>
        <fullName evidence="5">eIF2B GDP-GTP exchange factor subunit epsilon</fullName>
    </alternativeName>
</protein>
<feature type="compositionally biased region" description="Acidic residues" evidence="7">
    <location>
        <begin position="881"/>
        <end position="906"/>
    </location>
</feature>
<dbReference type="Proteomes" id="UP000077521">
    <property type="component" value="Unassembled WGS sequence"/>
</dbReference>
<proteinExistence type="inferred from homology"/>
<feature type="region of interest" description="Disordered" evidence="7">
    <location>
        <begin position="829"/>
        <end position="906"/>
    </location>
</feature>
<dbReference type="InterPro" id="IPR044123">
    <property type="entry name" value="W2_eIF2B_epsilon"/>
</dbReference>
<comment type="subcellular location">
    <subcellularLocation>
        <location evidence="1">Cytoplasm</location>
        <location evidence="1">Cytosol</location>
    </subcellularLocation>
</comment>
<reference evidence="8" key="1">
    <citation type="submission" date="2016-04" db="EMBL/GenBank/DDBJ databases">
        <authorList>
            <person name="Nguyen H.D."/>
            <person name="Samba Siva P."/>
            <person name="Cullis J."/>
            <person name="Levesque C.A."/>
            <person name="Hambleton S."/>
        </authorList>
    </citation>
    <scope>NUCLEOTIDE SEQUENCE</scope>
    <source>
        <strain evidence="8">DAOMC 236416</strain>
    </source>
</reference>
<evidence type="ECO:0000256" key="1">
    <source>
        <dbReference type="ARBA" id="ARBA00004514"/>
    </source>
</evidence>
<sequence length="906" mass="96792">MGPKPGKGGSGNASSASKTKGGPAGKAGATASGNNTNELDGPQEEPLLGIILADSYTSSHTSRFAPLDASLPTCLLPLAGAPILHWTIEALARADVARIYILSTRHTPLLRKHVEANFKGVYGYPTITVLPIPQAGSAGDALRELDARQIVRASDFILVHADYVGNLDLAELVRVHKERRRRDRDAIMSVATMLAPSGGGAGRAGWAGASIAGDESAGLWCVDHARGGQLRHYSHRPIIAPPESTGAARPSPHSISGEAVTLPWDLLSEGDDVISDIDVYTDLVDCGVDICSMDVPPLFSENFDYQHIRRDFIPGILTSDLLTAKIFVHVAPSTPSYVPRLDLQPAPFGAQTCWGYGARISSTRAYHAISMDILARSVAPLGPSGTLPGPAGAEERYAVRAGHRYLHSTAHVVAEPLKQAHQTLGSHVLLGPGTQVYASANVERSVLGSNVTLHSRALVQGSLIHDDVSIGKDCVVLDCILGKGVKILDGTKLGRGCLVEGEVVLGPNAEVRSGTRVGISHASAYDDDEEEGEKTPHAEAGGLGKEAVGQLWPYLGESLSQGDDDMDDDDYDGDDSAANDWRNLLLLRIGSLPTDADRLAKDLEQDEGLLDEDDDDDRGSLTSEEFVGPDEENENGEEEDEEEEDSEEDESAPTSTRPSGMHSRSATSNNFNSDTGNSASAGNNDPAAVKRLLEFRSEAQASLSRALSENHTLENASIELKTLRMASNVPLLELRATVVGFLMGSAVKAMRGGQGVAAFGKVWTRWGGLIKTVASEVVDQVQVVTALQSYCATHPSATKLFVPTLKLFYNEDVVEDEAIIDWWRSPASRSAAPTGVSAPGYGVSVDEDDADDQEDTVEADEEEMKGLRVSAEPVLRFILESQDDDDDDDDDDEEDEDEDEEEEGDD</sequence>
<dbReference type="InterPro" id="IPR056764">
    <property type="entry name" value="LbH_EIF2B3/5"/>
</dbReference>
<evidence type="ECO:0000313" key="9">
    <source>
        <dbReference type="Proteomes" id="UP000077521"/>
    </source>
</evidence>
<feature type="compositionally biased region" description="Gly residues" evidence="7">
    <location>
        <begin position="1"/>
        <end position="11"/>
    </location>
</feature>
<dbReference type="InterPro" id="IPR003307">
    <property type="entry name" value="W2_domain"/>
</dbReference>
<dbReference type="InterPro" id="IPR029044">
    <property type="entry name" value="Nucleotide-diphossugar_trans"/>
</dbReference>
<name>A0A177T6V4_9BASI</name>
<evidence type="ECO:0000256" key="2">
    <source>
        <dbReference type="ARBA" id="ARBA00007878"/>
    </source>
</evidence>
<feature type="compositionally biased region" description="Acidic residues" evidence="7">
    <location>
        <begin position="627"/>
        <end position="651"/>
    </location>
</feature>
<feature type="compositionally biased region" description="Low complexity" evidence="7">
    <location>
        <begin position="12"/>
        <end position="33"/>
    </location>
</feature>
<accession>A0A177T6V4</accession>
<dbReference type="CDD" id="cd11558">
    <property type="entry name" value="W2_eIF2B_epsilon"/>
    <property type="match status" value="1"/>
</dbReference>
<dbReference type="SUPFAM" id="SSF48371">
    <property type="entry name" value="ARM repeat"/>
    <property type="match status" value="1"/>
</dbReference>
<dbReference type="Gene3D" id="3.90.550.10">
    <property type="entry name" value="Spore Coat Polysaccharide Biosynthesis Protein SpsA, Chain A"/>
    <property type="match status" value="1"/>
</dbReference>
<reference evidence="8" key="2">
    <citation type="journal article" date="2019" name="IMA Fungus">
        <title>Genome sequencing and comparison of five Tilletia species to identify candidate genes for the detection of regulated species infecting wheat.</title>
        <authorList>
            <person name="Nguyen H.D.T."/>
            <person name="Sultana T."/>
            <person name="Kesanakurti P."/>
            <person name="Hambleton S."/>
        </authorList>
    </citation>
    <scope>NUCLEOTIDE SEQUENCE</scope>
    <source>
        <strain evidence="8">DAOMC 236416</strain>
    </source>
</reference>
<dbReference type="Gene3D" id="2.160.10.10">
    <property type="entry name" value="Hexapeptide repeat proteins"/>
    <property type="match status" value="1"/>
</dbReference>
<dbReference type="Gene3D" id="1.25.40.180">
    <property type="match status" value="1"/>
</dbReference>
<keyword evidence="9" id="KW-1185">Reference proteome</keyword>
<feature type="region of interest" description="Disordered" evidence="7">
    <location>
        <begin position="606"/>
        <end position="685"/>
    </location>
</feature>
<dbReference type="GO" id="GO:0005851">
    <property type="term" value="C:eukaryotic translation initiation factor 2B complex"/>
    <property type="evidence" value="ECO:0007669"/>
    <property type="project" value="TreeGrafter"/>
</dbReference>
<comment type="similarity">
    <text evidence="2">Belongs to the eIF-2B gamma/epsilon subunits family.</text>
</comment>
<feature type="compositionally biased region" description="Acidic residues" evidence="7">
    <location>
        <begin position="606"/>
        <end position="617"/>
    </location>
</feature>
<dbReference type="GO" id="GO:0003743">
    <property type="term" value="F:translation initiation factor activity"/>
    <property type="evidence" value="ECO:0007669"/>
    <property type="project" value="TreeGrafter"/>
</dbReference>
<feature type="region of interest" description="Disordered" evidence="7">
    <location>
        <begin position="522"/>
        <end position="547"/>
    </location>
</feature>
<dbReference type="GO" id="GO:0031369">
    <property type="term" value="F:translation initiation factor binding"/>
    <property type="evidence" value="ECO:0007669"/>
    <property type="project" value="InterPro"/>
</dbReference>
<dbReference type="AlphaFoldDB" id="A0A177T6V4"/>
<dbReference type="SUPFAM" id="SSF53448">
    <property type="entry name" value="Nucleotide-diphospho-sugar transferases"/>
    <property type="match status" value="1"/>
</dbReference>
<dbReference type="Pfam" id="PF25084">
    <property type="entry name" value="LbH_EIF2B"/>
    <property type="match status" value="1"/>
</dbReference>
<comment type="subunit">
    <text evidence="6">Component of the translation initiation factor 2B (eIF2B) complex which is a heterodecamer of two sets of five different subunits: alpha, beta, gamma, delta and epsilon. Subunits alpha, beta and delta comprise a regulatory subcomplex and subunits epsilon and gamma comprise a catalytic subcomplex. Within the complex, the hexameric regulatory complex resides at the center, with the two heterodimeric catalytic subcomplexes bound on opposite sides.</text>
</comment>
<evidence type="ECO:0000256" key="5">
    <source>
        <dbReference type="ARBA" id="ARBA00044345"/>
    </source>
</evidence>
<feature type="region of interest" description="Disordered" evidence="7">
    <location>
        <begin position="1"/>
        <end position="43"/>
    </location>
</feature>
<evidence type="ECO:0000313" key="8">
    <source>
        <dbReference type="EMBL" id="KAE8250039.1"/>
    </source>
</evidence>
<dbReference type="Pfam" id="PF02020">
    <property type="entry name" value="W2"/>
    <property type="match status" value="1"/>
</dbReference>
<dbReference type="PANTHER" id="PTHR45887:SF1">
    <property type="entry name" value="TRANSLATION INITIATION FACTOR EIF-2B SUBUNIT EPSILON"/>
    <property type="match status" value="1"/>
</dbReference>
<feature type="compositionally biased region" description="Acidic residues" evidence="7">
    <location>
        <begin position="845"/>
        <end position="863"/>
    </location>
</feature>
<feature type="compositionally biased region" description="Polar residues" evidence="7">
    <location>
        <begin position="652"/>
        <end position="683"/>
    </location>
</feature>
<dbReference type="InterPro" id="IPR051956">
    <property type="entry name" value="eIF2B_epsilon"/>
</dbReference>